<dbReference type="RefSeq" id="WP_236088306.1">
    <property type="nucleotide sequence ID" value="NZ_JAKGSG010000022.1"/>
</dbReference>
<dbReference type="Proteomes" id="UP001165405">
    <property type="component" value="Unassembled WGS sequence"/>
</dbReference>
<name>A0AA41QCC3_9MICO</name>
<dbReference type="CDD" id="cd08026">
    <property type="entry name" value="DUF326"/>
    <property type="match status" value="1"/>
</dbReference>
<dbReference type="AlphaFoldDB" id="A0AA41QCC3"/>
<protein>
    <submittedName>
        <fullName evidence="1">Four-helix bundle copper-binding protein</fullName>
    </submittedName>
</protein>
<sequence length="141" mass="15146">MNTNEMLKAYPHEVETDVNLVARVVDALNECAEACTACADACLAEVYIGDLRLCIRTDLDCADSSMALARMLTRRLGFPGAVIMAHLQATIVASSTCAVQCEQHAEMHDHCRLCAEACRTAEAACRELLSAMESAAKVVPA</sequence>
<organism evidence="1 2">
    <name type="scientific">Antribacter soli</name>
    <dbReference type="NCBI Taxonomy" id="2910976"/>
    <lineage>
        <taxon>Bacteria</taxon>
        <taxon>Bacillati</taxon>
        <taxon>Actinomycetota</taxon>
        <taxon>Actinomycetes</taxon>
        <taxon>Micrococcales</taxon>
        <taxon>Promicromonosporaceae</taxon>
        <taxon>Antribacter</taxon>
    </lineage>
</organism>
<gene>
    <name evidence="1" type="ORF">L1785_06045</name>
</gene>
<dbReference type="PANTHER" id="PTHR37310">
    <property type="entry name" value="CYTOPLASMIC PROTEIN-RELATED"/>
    <property type="match status" value="1"/>
</dbReference>
<evidence type="ECO:0000313" key="2">
    <source>
        <dbReference type="Proteomes" id="UP001165405"/>
    </source>
</evidence>
<comment type="caution">
    <text evidence="1">The sequence shown here is derived from an EMBL/GenBank/DDBJ whole genome shotgun (WGS) entry which is preliminary data.</text>
</comment>
<proteinExistence type="predicted"/>
<dbReference type="Gene3D" id="1.20.1270.360">
    <property type="match status" value="1"/>
</dbReference>
<evidence type="ECO:0000313" key="1">
    <source>
        <dbReference type="EMBL" id="MCF4120532.1"/>
    </source>
</evidence>
<keyword evidence="2" id="KW-1185">Reference proteome</keyword>
<reference evidence="1" key="1">
    <citation type="submission" date="2022-01" db="EMBL/GenBank/DDBJ databases">
        <title>Antribacter sp. nov., isolated from Guizhou of China.</title>
        <authorList>
            <person name="Chengliang C."/>
            <person name="Ya Z."/>
        </authorList>
    </citation>
    <scope>NUCLEOTIDE SEQUENCE</scope>
    <source>
        <strain evidence="1">KLBMP 9083</strain>
    </source>
</reference>
<dbReference type="Pfam" id="PF03860">
    <property type="entry name" value="Csp"/>
    <property type="match status" value="1"/>
</dbReference>
<dbReference type="PANTHER" id="PTHR37310:SF1">
    <property type="entry name" value="CYTOPLASMIC PROTEIN"/>
    <property type="match status" value="1"/>
</dbReference>
<dbReference type="InterPro" id="IPR044543">
    <property type="entry name" value="YHJQ-like"/>
</dbReference>
<accession>A0AA41QCC3</accession>
<dbReference type="InterPro" id="IPR005560">
    <property type="entry name" value="Csp_YhjQ"/>
</dbReference>
<dbReference type="EMBL" id="JAKGSG010000022">
    <property type="protein sequence ID" value="MCF4120532.1"/>
    <property type="molecule type" value="Genomic_DNA"/>
</dbReference>